<dbReference type="Gene3D" id="4.10.410.60">
    <property type="match status" value="1"/>
</dbReference>
<dbReference type="GO" id="GO:0003735">
    <property type="term" value="F:structural constituent of ribosome"/>
    <property type="evidence" value="ECO:0007669"/>
    <property type="project" value="InterPro"/>
</dbReference>
<evidence type="ECO:0000313" key="2">
    <source>
        <dbReference type="Proteomes" id="UP000176787"/>
    </source>
</evidence>
<evidence type="ECO:0000313" key="1">
    <source>
        <dbReference type="EMBL" id="OGZ32403.1"/>
    </source>
</evidence>
<protein>
    <recommendedName>
        <fullName evidence="3">50S ribosomal protein L35</fullName>
    </recommendedName>
</protein>
<accession>A0A1G2F335</accession>
<reference evidence="1 2" key="1">
    <citation type="journal article" date="2016" name="Nat. Commun.">
        <title>Thousands of microbial genomes shed light on interconnected biogeochemical processes in an aquifer system.</title>
        <authorList>
            <person name="Anantharaman K."/>
            <person name="Brown C.T."/>
            <person name="Hug L.A."/>
            <person name="Sharon I."/>
            <person name="Castelle C.J."/>
            <person name="Probst A.J."/>
            <person name="Thomas B.C."/>
            <person name="Singh A."/>
            <person name="Wilkins M.J."/>
            <person name="Karaoz U."/>
            <person name="Brodie E.L."/>
            <person name="Williams K.H."/>
            <person name="Hubbard S.S."/>
            <person name="Banfield J.F."/>
        </authorList>
    </citation>
    <scope>NUCLEOTIDE SEQUENCE [LARGE SCALE GENOMIC DNA]</scope>
</reference>
<gene>
    <name evidence="1" type="ORF">A3H02_00610</name>
</gene>
<name>A0A1G2F335_9BACT</name>
<comment type="caution">
    <text evidence="1">The sequence shown here is derived from an EMBL/GenBank/DDBJ whole genome shotgun (WGS) entry which is preliminary data.</text>
</comment>
<dbReference type="AlphaFoldDB" id="A0A1G2F335"/>
<dbReference type="Proteomes" id="UP000176787">
    <property type="component" value="Unassembled WGS sequence"/>
</dbReference>
<dbReference type="InterPro" id="IPR018265">
    <property type="entry name" value="Ribosomal_bL35_CS"/>
</dbReference>
<evidence type="ECO:0008006" key="3">
    <source>
        <dbReference type="Google" id="ProtNLM"/>
    </source>
</evidence>
<sequence length="61" mass="7289">MSGKTKKSLLKRFKITKTGKVLKRLPGQNHFKAKRSRRNQLAQNKWRPFDVSKKIFNQYIN</sequence>
<dbReference type="GO" id="GO:0006412">
    <property type="term" value="P:translation"/>
    <property type="evidence" value="ECO:0007669"/>
    <property type="project" value="InterPro"/>
</dbReference>
<organism evidence="1 2">
    <name type="scientific">Candidatus Niyogibacteria bacterium RIFCSPLOWO2_12_FULL_41_13</name>
    <dbReference type="NCBI Taxonomy" id="1801726"/>
    <lineage>
        <taxon>Bacteria</taxon>
        <taxon>Candidatus Niyogiibacteriota</taxon>
    </lineage>
</organism>
<dbReference type="EMBL" id="MHMS01000008">
    <property type="protein sequence ID" value="OGZ32403.1"/>
    <property type="molecule type" value="Genomic_DNA"/>
</dbReference>
<dbReference type="SUPFAM" id="SSF143034">
    <property type="entry name" value="L35p-like"/>
    <property type="match status" value="1"/>
</dbReference>
<dbReference type="GO" id="GO:0005840">
    <property type="term" value="C:ribosome"/>
    <property type="evidence" value="ECO:0007669"/>
    <property type="project" value="InterPro"/>
</dbReference>
<proteinExistence type="predicted"/>
<dbReference type="PROSITE" id="PS00936">
    <property type="entry name" value="RIBOSOMAL_L35"/>
    <property type="match status" value="1"/>
</dbReference>
<dbReference type="InterPro" id="IPR037229">
    <property type="entry name" value="Ribosomal_bL35_sf"/>
</dbReference>
<dbReference type="STRING" id="1801726.A3H02_00610"/>